<evidence type="ECO:0000256" key="1">
    <source>
        <dbReference type="SAM" id="MobiDB-lite"/>
    </source>
</evidence>
<dbReference type="RefSeq" id="WP_343986134.1">
    <property type="nucleotide sequence ID" value="NZ_BAAAJG010000027.1"/>
</dbReference>
<proteinExistence type="predicted"/>
<dbReference type="Gene3D" id="1.10.1220.10">
    <property type="entry name" value="Met repressor-like"/>
    <property type="match status" value="1"/>
</dbReference>
<gene>
    <name evidence="2" type="ORF">ACFSCY_24385</name>
</gene>
<evidence type="ECO:0000313" key="3">
    <source>
        <dbReference type="Proteomes" id="UP001597145"/>
    </source>
</evidence>
<comment type="caution">
    <text evidence="2">The sequence shown here is derived from an EMBL/GenBank/DDBJ whole genome shotgun (WGS) entry which is preliminary data.</text>
</comment>
<evidence type="ECO:0008006" key="4">
    <source>
        <dbReference type="Google" id="ProtNLM"/>
    </source>
</evidence>
<feature type="region of interest" description="Disordered" evidence="1">
    <location>
        <begin position="75"/>
        <end position="104"/>
    </location>
</feature>
<feature type="region of interest" description="Disordered" evidence="1">
    <location>
        <begin position="148"/>
        <end position="170"/>
    </location>
</feature>
<reference evidence="3" key="1">
    <citation type="journal article" date="2019" name="Int. J. Syst. Evol. Microbiol.">
        <title>The Global Catalogue of Microorganisms (GCM) 10K type strain sequencing project: providing services to taxonomists for standard genome sequencing and annotation.</title>
        <authorList>
            <consortium name="The Broad Institute Genomics Platform"/>
            <consortium name="The Broad Institute Genome Sequencing Center for Infectious Disease"/>
            <person name="Wu L."/>
            <person name="Ma J."/>
        </authorList>
    </citation>
    <scope>NUCLEOTIDE SEQUENCE [LARGE SCALE GENOMIC DNA]</scope>
    <source>
        <strain evidence="3">JCM 12165</strain>
    </source>
</reference>
<keyword evidence="3" id="KW-1185">Reference proteome</keyword>
<sequence>MQLGPYIDRLRNELAAVAETGGEEARALAERLVAPLDSAVRLVLLEALAAAADAITRDLAPGSVHLRLRGRDPAFVVTPPPADAPADDRPVPPAGAEAKDAEAHDGPVARINFRPPEHLKARIDEAAAQEGLSVNAWLVRAASAALDPAARRSESRRSGSGTARFTGWAG</sequence>
<name>A0ABW4FPP7_9PSEU</name>
<dbReference type="EMBL" id="JBHUCP010000018">
    <property type="protein sequence ID" value="MFD1532569.1"/>
    <property type="molecule type" value="Genomic_DNA"/>
</dbReference>
<accession>A0ABW4FPP7</accession>
<protein>
    <recommendedName>
        <fullName evidence="4">Histidine kinase</fullName>
    </recommendedName>
</protein>
<dbReference type="InterPro" id="IPR010985">
    <property type="entry name" value="Ribbon_hlx_hlx"/>
</dbReference>
<dbReference type="Proteomes" id="UP001597145">
    <property type="component" value="Unassembled WGS sequence"/>
</dbReference>
<evidence type="ECO:0000313" key="2">
    <source>
        <dbReference type="EMBL" id="MFD1532569.1"/>
    </source>
</evidence>
<organism evidence="2 3">
    <name type="scientific">Pseudonocardia aurantiaca</name>
    <dbReference type="NCBI Taxonomy" id="75290"/>
    <lineage>
        <taxon>Bacteria</taxon>
        <taxon>Bacillati</taxon>
        <taxon>Actinomycetota</taxon>
        <taxon>Actinomycetes</taxon>
        <taxon>Pseudonocardiales</taxon>
        <taxon>Pseudonocardiaceae</taxon>
        <taxon>Pseudonocardia</taxon>
    </lineage>
</organism>
<dbReference type="SUPFAM" id="SSF47598">
    <property type="entry name" value="Ribbon-helix-helix"/>
    <property type="match status" value="1"/>
</dbReference>
<dbReference type="InterPro" id="IPR013321">
    <property type="entry name" value="Arc_rbn_hlx_hlx"/>
</dbReference>